<dbReference type="RefSeq" id="WP_377711795.1">
    <property type="nucleotide sequence ID" value="NZ_JBHSMP010000016.1"/>
</dbReference>
<dbReference type="Proteomes" id="UP001596103">
    <property type="component" value="Unassembled WGS sequence"/>
</dbReference>
<protein>
    <submittedName>
        <fullName evidence="1">Uncharacterized protein</fullName>
    </submittedName>
</protein>
<gene>
    <name evidence="1" type="ORF">ACFPTO_13245</name>
</gene>
<name>A0ABW0J9P4_9BURK</name>
<evidence type="ECO:0000313" key="2">
    <source>
        <dbReference type="Proteomes" id="UP001596103"/>
    </source>
</evidence>
<evidence type="ECO:0000313" key="1">
    <source>
        <dbReference type="EMBL" id="MFC5429754.1"/>
    </source>
</evidence>
<dbReference type="EMBL" id="JBHSMP010000016">
    <property type="protein sequence ID" value="MFC5429754.1"/>
    <property type="molecule type" value="Genomic_DNA"/>
</dbReference>
<accession>A0ABW0J9P4</accession>
<sequence length="216" mass="23845">MVMLLSTRFTLAYADAHTDEAETVRQTIAGMVEQNRGNARNEAILQIAGPTSPSDVRNAVGVLESYIVANPDDRYAEMYYGYGLLFLAGDYLKNKNYIKAAEFSKEGFFYIDEAAESSPDNWRLRYLRTRMDAFVPARNGRCVVALKDIDFMTQNGRAPASLDTMISMMKARAQKSCGVADRAAPDQMKQSGRAAVPFLTRTEISEVLQAAVGGEA</sequence>
<proteinExistence type="predicted"/>
<reference evidence="2" key="1">
    <citation type="journal article" date="2019" name="Int. J. Syst. Evol. Microbiol.">
        <title>The Global Catalogue of Microorganisms (GCM) 10K type strain sequencing project: providing services to taxonomists for standard genome sequencing and annotation.</title>
        <authorList>
            <consortium name="The Broad Institute Genomics Platform"/>
            <consortium name="The Broad Institute Genome Sequencing Center for Infectious Disease"/>
            <person name="Wu L."/>
            <person name="Ma J."/>
        </authorList>
    </citation>
    <scope>NUCLEOTIDE SEQUENCE [LARGE SCALE GENOMIC DNA]</scope>
    <source>
        <strain evidence="2">CCUG 56042</strain>
    </source>
</reference>
<keyword evidence="2" id="KW-1185">Reference proteome</keyword>
<organism evidence="1 2">
    <name type="scientific">Paraburkholderia denitrificans</name>
    <dbReference type="NCBI Taxonomy" id="694025"/>
    <lineage>
        <taxon>Bacteria</taxon>
        <taxon>Pseudomonadati</taxon>
        <taxon>Pseudomonadota</taxon>
        <taxon>Betaproteobacteria</taxon>
        <taxon>Burkholderiales</taxon>
        <taxon>Burkholderiaceae</taxon>
        <taxon>Paraburkholderia</taxon>
    </lineage>
</organism>
<comment type="caution">
    <text evidence="1">The sequence shown here is derived from an EMBL/GenBank/DDBJ whole genome shotgun (WGS) entry which is preliminary data.</text>
</comment>